<feature type="region of interest" description="Disordered" evidence="1">
    <location>
        <begin position="161"/>
        <end position="209"/>
    </location>
</feature>
<dbReference type="PANTHER" id="PTHR33240:SF15">
    <property type="entry name" value="GAG-PRO-LIKE PROTEIN"/>
    <property type="match status" value="1"/>
</dbReference>
<comment type="caution">
    <text evidence="3">The sequence shown here is derived from an EMBL/GenBank/DDBJ whole genome shotgun (WGS) entry which is preliminary data.</text>
</comment>
<dbReference type="Gene3D" id="2.40.70.10">
    <property type="entry name" value="Acid Proteases"/>
    <property type="match status" value="1"/>
</dbReference>
<gene>
    <name evidence="3" type="ORF">SLEP1_g41342</name>
</gene>
<organism evidence="3 4">
    <name type="scientific">Rubroshorea leprosula</name>
    <dbReference type="NCBI Taxonomy" id="152421"/>
    <lineage>
        <taxon>Eukaryota</taxon>
        <taxon>Viridiplantae</taxon>
        <taxon>Streptophyta</taxon>
        <taxon>Embryophyta</taxon>
        <taxon>Tracheophyta</taxon>
        <taxon>Spermatophyta</taxon>
        <taxon>Magnoliopsida</taxon>
        <taxon>eudicotyledons</taxon>
        <taxon>Gunneridae</taxon>
        <taxon>Pentapetalae</taxon>
        <taxon>rosids</taxon>
        <taxon>malvids</taxon>
        <taxon>Malvales</taxon>
        <taxon>Dipterocarpaceae</taxon>
        <taxon>Rubroshorea</taxon>
    </lineage>
</organism>
<dbReference type="EMBL" id="BPVZ01000097">
    <property type="protein sequence ID" value="GKV32760.1"/>
    <property type="molecule type" value="Genomic_DNA"/>
</dbReference>
<name>A0AAV5L6R8_9ROSI</name>
<dbReference type="PANTHER" id="PTHR33240">
    <property type="entry name" value="OS08G0508500 PROTEIN"/>
    <property type="match status" value="1"/>
</dbReference>
<evidence type="ECO:0000313" key="4">
    <source>
        <dbReference type="Proteomes" id="UP001054252"/>
    </source>
</evidence>
<reference evidence="3 4" key="1">
    <citation type="journal article" date="2021" name="Commun. Biol.">
        <title>The genome of Shorea leprosula (Dipterocarpaceae) highlights the ecological relevance of drought in aseasonal tropical rainforests.</title>
        <authorList>
            <person name="Ng K.K.S."/>
            <person name="Kobayashi M.J."/>
            <person name="Fawcett J.A."/>
            <person name="Hatakeyama M."/>
            <person name="Paape T."/>
            <person name="Ng C.H."/>
            <person name="Ang C.C."/>
            <person name="Tnah L.H."/>
            <person name="Lee C.T."/>
            <person name="Nishiyama T."/>
            <person name="Sese J."/>
            <person name="O'Brien M.J."/>
            <person name="Copetti D."/>
            <person name="Mohd Noor M.I."/>
            <person name="Ong R.C."/>
            <person name="Putra M."/>
            <person name="Sireger I.Z."/>
            <person name="Indrioko S."/>
            <person name="Kosugi Y."/>
            <person name="Izuno A."/>
            <person name="Isagi Y."/>
            <person name="Lee S.L."/>
            <person name="Shimizu K.K."/>
        </authorList>
    </citation>
    <scope>NUCLEOTIDE SEQUENCE [LARGE SCALE GENOMIC DNA]</scope>
    <source>
        <strain evidence="3">214</strain>
    </source>
</reference>
<evidence type="ECO:0000259" key="2">
    <source>
        <dbReference type="Pfam" id="PF03732"/>
    </source>
</evidence>
<dbReference type="AlphaFoldDB" id="A0AAV5L6R8"/>
<protein>
    <recommendedName>
        <fullName evidence="2">Retrotransposon gag domain-containing protein</fullName>
    </recommendedName>
</protein>
<dbReference type="InterPro" id="IPR005162">
    <property type="entry name" value="Retrotrans_gag_dom"/>
</dbReference>
<evidence type="ECO:0000313" key="3">
    <source>
        <dbReference type="EMBL" id="GKV32760.1"/>
    </source>
</evidence>
<dbReference type="Proteomes" id="UP001054252">
    <property type="component" value="Unassembled WGS sequence"/>
</dbReference>
<proteinExistence type="predicted"/>
<dbReference type="CDD" id="cd00303">
    <property type="entry name" value="retropepsin_like"/>
    <property type="match status" value="1"/>
</dbReference>
<sequence>MPPKRNLGKAVQTLQIGLGEGSPAHSEGENEPILPPPLSPILREHSFVNPTFNKGSESGDDVAQSGDSLVKVVSDQISIMRHTLMESEEKARQRSQEVSRQLDESFQNLAQNLAQSVADMRRSNEESNRIWREQNAENWRAFQAETERMQEAFRRVRIEPQPQAADLQRQNQNIPAPTLGGQHPRYLPPPRRPNGGHQQHNAPPPREHFQPYVPPVQQNLQNLPRQYINRDHIIDMVQEAYGPILRPLVRPTYRKPYPDFIDQENPFPRGFKVPEFTLFSGDGGYSTIEHIGRFTIQCGEASGDDNLQLRLFPSSLTSTALTWYLSLSQNSVYTWRQMEDLFHIQFYRSEPEVSMADLSRLVQRPGETSETFLARFRKARLKRRVALLEQEFIKLAQNGLDIELRKKFEGMEFRDFFELSYKVARYENLLREDTQRKSASHGTYYGDANFDLNVAEVVADKPVVCPDLDKIDKGILRFPDKAKETMGVDADPFPTMPRLAKIRSDQVHTEGDNPGGTTQLNRKIMQIKELRYLDAQKSPEWAAERHRQQITDSGGMADQAQSLPARRKSVWVRKEKGSSSGQNSPEKEEPPRIPTSPRVLAVESNEETDLKAKFDVSDKAKNSLDVICFDKIIFEKPEERMARHIRPLYIHAHLDGMPINRVLVDNEAAVNVLPTCILHKIGKSLGDLMETEVTISDFTSGVNRSRGILPVELTVGNRTLMCAFFVVDTIATYNALLGRDWIHSSWCVPSTLHQKLIFWNGGKTKVVTADDKPFVASTNAVEARYYDEDIGTIRFFGMDRYGRPSGITACTRSAMDRQTDCERDRSEVVYEGEEEDLKDQITLEELDLALAKLDDLKAEVQDPLEEKSGRAQITD</sequence>
<feature type="region of interest" description="Disordered" evidence="1">
    <location>
        <begin position="16"/>
        <end position="42"/>
    </location>
</feature>
<keyword evidence="4" id="KW-1185">Reference proteome</keyword>
<dbReference type="InterPro" id="IPR021109">
    <property type="entry name" value="Peptidase_aspartic_dom_sf"/>
</dbReference>
<feature type="region of interest" description="Disordered" evidence="1">
    <location>
        <begin position="538"/>
        <end position="598"/>
    </location>
</feature>
<feature type="domain" description="Retrotransposon gag" evidence="2">
    <location>
        <begin position="310"/>
        <end position="401"/>
    </location>
</feature>
<dbReference type="Pfam" id="PF03732">
    <property type="entry name" value="Retrotrans_gag"/>
    <property type="match status" value="1"/>
</dbReference>
<evidence type="ECO:0000256" key="1">
    <source>
        <dbReference type="SAM" id="MobiDB-lite"/>
    </source>
</evidence>
<accession>A0AAV5L6R8</accession>